<evidence type="ECO:0000256" key="3">
    <source>
        <dbReference type="SAM" id="MobiDB-lite"/>
    </source>
</evidence>
<gene>
    <name evidence="4" type="ORF">ACFQRG_10485</name>
</gene>
<dbReference type="InterPro" id="IPR009242">
    <property type="entry name" value="DUF896"/>
</dbReference>
<dbReference type="Gene3D" id="1.10.287.540">
    <property type="entry name" value="Helix hairpin bin"/>
    <property type="match status" value="1"/>
</dbReference>
<comment type="caution">
    <text evidence="4">The sequence shown here is derived from an EMBL/GenBank/DDBJ whole genome shotgun (WGS) entry which is preliminary data.</text>
</comment>
<keyword evidence="1 2" id="KW-0963">Cytoplasm</keyword>
<keyword evidence="5" id="KW-1185">Reference proteome</keyword>
<comment type="similarity">
    <text evidence="2">Belongs to the UPF0291 family.</text>
</comment>
<organism evidence="4 5">
    <name type="scientific">Scopulibacillus cellulosilyticus</name>
    <dbReference type="NCBI Taxonomy" id="2665665"/>
    <lineage>
        <taxon>Bacteria</taxon>
        <taxon>Bacillati</taxon>
        <taxon>Bacillota</taxon>
        <taxon>Bacilli</taxon>
        <taxon>Bacillales</taxon>
        <taxon>Sporolactobacillaceae</taxon>
        <taxon>Scopulibacillus</taxon>
    </lineage>
</organism>
<dbReference type="PANTHER" id="PTHR37300:SF1">
    <property type="entry name" value="UPF0291 PROTEIN YNZC"/>
    <property type="match status" value="1"/>
</dbReference>
<name>A0ABW2PW52_9BACL</name>
<evidence type="ECO:0000313" key="4">
    <source>
        <dbReference type="EMBL" id="MFC7393384.1"/>
    </source>
</evidence>
<protein>
    <recommendedName>
        <fullName evidence="2">UPF0291 protein ACFQRG_10485</fullName>
    </recommendedName>
</protein>
<dbReference type="RefSeq" id="WP_380965869.1">
    <property type="nucleotide sequence ID" value="NZ_JBHTCO010000012.1"/>
</dbReference>
<reference evidence="5" key="1">
    <citation type="journal article" date="2019" name="Int. J. Syst. Evol. Microbiol.">
        <title>The Global Catalogue of Microorganisms (GCM) 10K type strain sequencing project: providing services to taxonomists for standard genome sequencing and annotation.</title>
        <authorList>
            <consortium name="The Broad Institute Genomics Platform"/>
            <consortium name="The Broad Institute Genome Sequencing Center for Infectious Disease"/>
            <person name="Wu L."/>
            <person name="Ma J."/>
        </authorList>
    </citation>
    <scope>NUCLEOTIDE SEQUENCE [LARGE SCALE GENOMIC DNA]</scope>
    <source>
        <strain evidence="5">CGMCC 1.16305</strain>
    </source>
</reference>
<evidence type="ECO:0000256" key="2">
    <source>
        <dbReference type="HAMAP-Rule" id="MF_01103"/>
    </source>
</evidence>
<accession>A0ABW2PW52</accession>
<dbReference type="EMBL" id="JBHTCO010000012">
    <property type="protein sequence ID" value="MFC7393384.1"/>
    <property type="molecule type" value="Genomic_DNA"/>
</dbReference>
<feature type="region of interest" description="Disordered" evidence="3">
    <location>
        <begin position="55"/>
        <end position="79"/>
    </location>
</feature>
<feature type="region of interest" description="Disordered" evidence="3">
    <location>
        <begin position="1"/>
        <end position="30"/>
    </location>
</feature>
<dbReference type="Pfam" id="PF05979">
    <property type="entry name" value="DUF896"/>
    <property type="match status" value="1"/>
</dbReference>
<evidence type="ECO:0000313" key="5">
    <source>
        <dbReference type="Proteomes" id="UP001596505"/>
    </source>
</evidence>
<dbReference type="Proteomes" id="UP001596505">
    <property type="component" value="Unassembled WGS sequence"/>
</dbReference>
<dbReference type="SUPFAM" id="SSF158221">
    <property type="entry name" value="YnzC-like"/>
    <property type="match status" value="1"/>
</dbReference>
<dbReference type="PANTHER" id="PTHR37300">
    <property type="entry name" value="UPF0291 PROTEIN CBO2609/CLC_2481"/>
    <property type="match status" value="1"/>
</dbReference>
<dbReference type="HAMAP" id="MF_01103">
    <property type="entry name" value="UPF0291"/>
    <property type="match status" value="1"/>
</dbReference>
<comment type="subcellular location">
    <subcellularLocation>
        <location evidence="2">Cytoplasm</location>
    </subcellularLocation>
</comment>
<evidence type="ECO:0000256" key="1">
    <source>
        <dbReference type="ARBA" id="ARBA00022490"/>
    </source>
</evidence>
<proteinExistence type="inferred from homology"/>
<sequence length="79" mass="9322">MLSKEKLSRISELANKSKQAELTSEEKKEQNKLREEYLNAFRKGFKEHLHTIKVVDPNGDDVTPEKLKNSKDKRRQMHN</sequence>